<keyword evidence="3" id="KW-1185">Reference proteome</keyword>
<evidence type="ECO:0000259" key="1">
    <source>
        <dbReference type="Pfam" id="PF26420"/>
    </source>
</evidence>
<organism evidence="2 3">
    <name type="scientific">Halomarina halobia</name>
    <dbReference type="NCBI Taxonomy" id="3033386"/>
    <lineage>
        <taxon>Archaea</taxon>
        <taxon>Methanobacteriati</taxon>
        <taxon>Methanobacteriota</taxon>
        <taxon>Stenosarchaea group</taxon>
        <taxon>Halobacteria</taxon>
        <taxon>Halobacteriales</taxon>
        <taxon>Natronomonadaceae</taxon>
        <taxon>Halomarina</taxon>
    </lineage>
</organism>
<dbReference type="AlphaFoldDB" id="A0ABD6A7L8"/>
<dbReference type="InterPro" id="IPR058872">
    <property type="entry name" value="Halo_prof"/>
</dbReference>
<dbReference type="RefSeq" id="WP_276304174.1">
    <property type="nucleotide sequence ID" value="NZ_CP119992.1"/>
</dbReference>
<dbReference type="Proteomes" id="UP001596547">
    <property type="component" value="Unassembled WGS sequence"/>
</dbReference>
<accession>A0ABD6A7L8</accession>
<reference evidence="2 3" key="1">
    <citation type="journal article" date="2019" name="Int. J. Syst. Evol. Microbiol.">
        <title>The Global Catalogue of Microorganisms (GCM) 10K type strain sequencing project: providing services to taxonomists for standard genome sequencing and annotation.</title>
        <authorList>
            <consortium name="The Broad Institute Genomics Platform"/>
            <consortium name="The Broad Institute Genome Sequencing Center for Infectious Disease"/>
            <person name="Wu L."/>
            <person name="Ma J."/>
        </authorList>
    </citation>
    <scope>NUCLEOTIDE SEQUENCE [LARGE SCALE GENOMIC DNA]</scope>
    <source>
        <strain evidence="2 3">PSR21</strain>
    </source>
</reference>
<gene>
    <name evidence="2" type="ORF">ACFQPE_07090</name>
</gene>
<feature type="domain" description="Profilin fold" evidence="1">
    <location>
        <begin position="132"/>
        <end position="225"/>
    </location>
</feature>
<name>A0ABD6A7L8_9EURY</name>
<protein>
    <recommendedName>
        <fullName evidence="1">Profilin fold domain-containing protein</fullName>
    </recommendedName>
</protein>
<evidence type="ECO:0000313" key="2">
    <source>
        <dbReference type="EMBL" id="MFC7316563.1"/>
    </source>
</evidence>
<dbReference type="GeneID" id="79316797"/>
<feature type="domain" description="Profilin fold" evidence="1">
    <location>
        <begin position="15"/>
        <end position="107"/>
    </location>
</feature>
<dbReference type="Pfam" id="PF26420">
    <property type="entry name" value="Halo_prof"/>
    <property type="match status" value="2"/>
</dbReference>
<evidence type="ECO:0000313" key="3">
    <source>
        <dbReference type="Proteomes" id="UP001596547"/>
    </source>
</evidence>
<sequence length="244" mass="26530">MTKGTDAEVAEADRIAGRRDELVSRVTAHAGTIARELALLQGGDYGRAAFRTDAGTWTLKYEAGDVEYLRFEASGRETYVVSTKRPPEPDALATAMADYDAFVEAFNRHVASLDGVLDGVSTDFPEVASTDAVVAERDRVVERVRAVGDAMAGELSRYDGTDYGTFSTTVAGTRWELKRDGNRASYLRVGGEGGTYLLSQYEPPSAPDLRTYVDDVPAFVEAFNEHVGALDADLSRISLRGERE</sequence>
<proteinExistence type="predicted"/>
<comment type="caution">
    <text evidence="2">The sequence shown here is derived from an EMBL/GenBank/DDBJ whole genome shotgun (WGS) entry which is preliminary data.</text>
</comment>
<dbReference type="EMBL" id="JBHTBF010000002">
    <property type="protein sequence ID" value="MFC7316563.1"/>
    <property type="molecule type" value="Genomic_DNA"/>
</dbReference>